<gene>
    <name evidence="1" type="ORF">LCGC14_1034060</name>
</gene>
<organism evidence="1">
    <name type="scientific">marine sediment metagenome</name>
    <dbReference type="NCBI Taxonomy" id="412755"/>
    <lineage>
        <taxon>unclassified sequences</taxon>
        <taxon>metagenomes</taxon>
        <taxon>ecological metagenomes</taxon>
    </lineage>
</organism>
<comment type="caution">
    <text evidence="1">The sequence shown here is derived from an EMBL/GenBank/DDBJ whole genome shotgun (WGS) entry which is preliminary data.</text>
</comment>
<protein>
    <submittedName>
        <fullName evidence="1">Uncharacterized protein</fullName>
    </submittedName>
</protein>
<evidence type="ECO:0000313" key="1">
    <source>
        <dbReference type="EMBL" id="KKN10684.1"/>
    </source>
</evidence>
<dbReference type="AlphaFoldDB" id="A0A0F9MYB7"/>
<name>A0A0F9MYB7_9ZZZZ</name>
<reference evidence="1" key="1">
    <citation type="journal article" date="2015" name="Nature">
        <title>Complex archaea that bridge the gap between prokaryotes and eukaryotes.</title>
        <authorList>
            <person name="Spang A."/>
            <person name="Saw J.H."/>
            <person name="Jorgensen S.L."/>
            <person name="Zaremba-Niedzwiedzka K."/>
            <person name="Martijn J."/>
            <person name="Lind A.E."/>
            <person name="van Eijk R."/>
            <person name="Schleper C."/>
            <person name="Guy L."/>
            <person name="Ettema T.J."/>
        </authorList>
    </citation>
    <scope>NUCLEOTIDE SEQUENCE</scope>
</reference>
<proteinExistence type="predicted"/>
<sequence>MAYPEAPTGGREFLYGIAIQPSYGTAVTDAVAVCRLRGLDSVSIDEGIKQYEHKVGTTKDPMIEESLMDVSGSAAKITLSGQLNRLLLPIWSNVHFQYVTGNVYSYFSDHPLTPYSITFIVHDPVSGRSKVYEGCVSPTFGYSAERGDDDLVKFDITLQSRKAGLIDQTLTGVNDPANWQTSGSKADGYGKFHHTDLTYKIDVGAGDVAVLPSSWAMAFAHDELEQDDTDGDGAYNEIGFSERSGCTFEFNAKPSTNLHTALTRARNGGAFKFKTLGFMKSFAIGQIMSSELDADGLTSYDITAAIKTPDKDSNMVEIDCS</sequence>
<accession>A0A0F9MYB7</accession>
<dbReference type="EMBL" id="LAZR01004218">
    <property type="protein sequence ID" value="KKN10684.1"/>
    <property type="molecule type" value="Genomic_DNA"/>
</dbReference>